<evidence type="ECO:0000313" key="2">
    <source>
        <dbReference type="Proteomes" id="UP000809789"/>
    </source>
</evidence>
<reference evidence="1" key="1">
    <citation type="submission" date="2021-07" db="EMBL/GenBank/DDBJ databases">
        <title>Elsinoe batatas strain:CRI-CJ2 Genome sequencing and assembly.</title>
        <authorList>
            <person name="Huang L."/>
        </authorList>
    </citation>
    <scope>NUCLEOTIDE SEQUENCE</scope>
    <source>
        <strain evidence="1">CRI-CJ2</strain>
    </source>
</reference>
<dbReference type="EMBL" id="JAESVG020000006">
    <property type="protein sequence ID" value="KAG8626571.1"/>
    <property type="molecule type" value="Genomic_DNA"/>
</dbReference>
<dbReference type="PANTHER" id="PTHR40788:SF1">
    <property type="entry name" value="IPA PROTEIN"/>
    <property type="match status" value="1"/>
</dbReference>
<dbReference type="Proteomes" id="UP000809789">
    <property type="component" value="Unassembled WGS sequence"/>
</dbReference>
<dbReference type="AlphaFoldDB" id="A0A8K0L2Q1"/>
<gene>
    <name evidence="1" type="ORF">KVT40_005516</name>
</gene>
<proteinExistence type="predicted"/>
<keyword evidence="2" id="KW-1185">Reference proteome</keyword>
<protein>
    <submittedName>
        <fullName evidence="1">Uncharacterized protein</fullName>
    </submittedName>
</protein>
<dbReference type="PANTHER" id="PTHR40788">
    <property type="entry name" value="CLR5 DOMAIN-CONTAINING PROTEIN-RELATED"/>
    <property type="match status" value="1"/>
</dbReference>
<sequence>MKDTAPSDKKPKLSAQDNTLQHVRATLLRMKRPDRVVSARTSTEKPSHVQKLDVKRPPDLPYKCGQEHCIVCFEQYFPAAFQVTNAEAAVMTTALRDSITQNFTILQAAVISHSTQITSRWRNKSKSKRAELLQEHTTLCHERWGSLHLLDAHSEEAQKKMTEFDLKHVEESEKTMTTYISQWLNKILLDGMAKEDFQDSWFLPYLDVETLSEDPARLLGMILNRARFHPAEWVGFDSSQMVLSEQMAVLDPTFNKKCIALDPTSYGSLVPWDKSKAHSWKIMGFTKARHLLTSQSKILQLLVNVIFQLLPSEVVTGLRTATPIPALDVHMAANLGRRQLTLSRSEYLDQPFRSPPTCDAEEILNKARLRWEAAIDDLELLQTDPAFLQLKVRQLAAGAYFEHIEAKDKWGWFTDEIILNALRREAYLRQLVWECENLVAAHRSLEDTSDPDAAARYDMMLHVIEDCCIEFLAVQIEKLQFGLPFKIGFERNYEFESQKVNKTGRKKPLVIYRDYFIHDPLYWSLGCIGWDEHRPFTLDPVFNIRVLEHCVSRGAKSDGQRLDQATYDQIDDIAVADEIRFAIRCNISRNRKYSVAELKGMLKAPARTDYIKKVQKVSFRDINIGLRGTLRDVMQPSWPTGPKNETWLAQADQCRANLSRFWTRFRGLYRTQQIKAGFAEDFIQAEIDIVSADLSERFVAEVRDARNAILNKSGSVSAQRSLPHELATISVPPPQIYDQKENVQIGPMRHAKVKTRGKTKDESMPVSVLPLEELEGPAIVTPIQVARDNLLVFKQMFPSHEEHFTRKLSWQHFCAAMVDAGFSMTQASGSAVSFRLFDTFHPGPASGASGSIVFHRPHPDSSIDPIMLRSFGKRLEKWFGWSRELFVERVKREGEAPA</sequence>
<accession>A0A8K0L2Q1</accession>
<name>A0A8K0L2Q1_9PEZI</name>
<evidence type="ECO:0000313" key="1">
    <source>
        <dbReference type="EMBL" id="KAG8626571.1"/>
    </source>
</evidence>
<comment type="caution">
    <text evidence="1">The sequence shown here is derived from an EMBL/GenBank/DDBJ whole genome shotgun (WGS) entry which is preliminary data.</text>
</comment>
<organism evidence="1 2">
    <name type="scientific">Elsinoe batatas</name>
    <dbReference type="NCBI Taxonomy" id="2601811"/>
    <lineage>
        <taxon>Eukaryota</taxon>
        <taxon>Fungi</taxon>
        <taxon>Dikarya</taxon>
        <taxon>Ascomycota</taxon>
        <taxon>Pezizomycotina</taxon>
        <taxon>Dothideomycetes</taxon>
        <taxon>Dothideomycetidae</taxon>
        <taxon>Myriangiales</taxon>
        <taxon>Elsinoaceae</taxon>
        <taxon>Elsinoe</taxon>
    </lineage>
</organism>
<dbReference type="OrthoDB" id="2922289at2759"/>